<comment type="cofactor">
    <cofactor evidence="14 17">
        <name>Zn(2+)</name>
        <dbReference type="ChEBI" id="CHEBI:29105"/>
    </cofactor>
    <text evidence="14 17">Binds 1 zinc ion.</text>
</comment>
<gene>
    <name evidence="19" type="ORF">E9229_002986</name>
</gene>
<feature type="binding site" evidence="16">
    <location>
        <position position="185"/>
    </location>
    <ligand>
        <name>NADP(+)</name>
        <dbReference type="ChEBI" id="CHEBI:58349"/>
    </ligand>
</feature>
<feature type="binding site" evidence="17">
    <location>
        <position position="91"/>
    </location>
    <ligand>
        <name>Zn(2+)</name>
        <dbReference type="ChEBI" id="CHEBI:29105"/>
        <note>catalytic</note>
    </ligand>
</feature>
<evidence type="ECO:0000256" key="8">
    <source>
        <dbReference type="ARBA" id="ARBA00022833"/>
    </source>
</evidence>
<dbReference type="AlphaFoldDB" id="A0A839QKK6"/>
<keyword evidence="7 14" id="KW-0479">Metal-binding</keyword>
<evidence type="ECO:0000256" key="12">
    <source>
        <dbReference type="ARBA" id="ARBA00049861"/>
    </source>
</evidence>
<feature type="binding site" evidence="16">
    <location>
        <position position="169"/>
    </location>
    <ligand>
        <name>NADP(+)</name>
        <dbReference type="ChEBI" id="CHEBI:58349"/>
    </ligand>
</feature>
<dbReference type="PANTHER" id="PTHR38011:SF7">
    <property type="entry name" value="2,5-DIAMINO-6-RIBOSYLAMINO-4(3H)-PYRIMIDINONE 5'-PHOSPHATE REDUCTASE"/>
    <property type="match status" value="1"/>
</dbReference>
<comment type="pathway">
    <text evidence="2 14">Cofactor biosynthesis; riboflavin biosynthesis; 5-amino-6-(D-ribitylamino)uracil from GTP: step 2/4.</text>
</comment>
<feature type="binding site" evidence="16">
    <location>
        <position position="215"/>
    </location>
    <ligand>
        <name>NADP(+)</name>
        <dbReference type="ChEBI" id="CHEBI:58349"/>
    </ligand>
</feature>
<dbReference type="Pfam" id="PF00383">
    <property type="entry name" value="dCMP_cyt_deam_1"/>
    <property type="match status" value="1"/>
</dbReference>
<proteinExistence type="inferred from homology"/>
<feature type="binding site" evidence="17">
    <location>
        <position position="100"/>
    </location>
    <ligand>
        <name>Zn(2+)</name>
        <dbReference type="ChEBI" id="CHEBI:29105"/>
        <note>catalytic</note>
    </ligand>
</feature>
<evidence type="ECO:0000256" key="11">
    <source>
        <dbReference type="ARBA" id="ARBA00023268"/>
    </source>
</evidence>
<evidence type="ECO:0000256" key="15">
    <source>
        <dbReference type="PIRSR" id="PIRSR006769-1"/>
    </source>
</evidence>
<feature type="binding site" evidence="16">
    <location>
        <position position="222"/>
    </location>
    <ligand>
        <name>substrate</name>
    </ligand>
</feature>
<feature type="active site" description="Proton donor" evidence="15">
    <location>
        <position position="64"/>
    </location>
</feature>
<dbReference type="GO" id="GO:0008270">
    <property type="term" value="F:zinc ion binding"/>
    <property type="evidence" value="ECO:0007669"/>
    <property type="project" value="InterPro"/>
</dbReference>
<evidence type="ECO:0000256" key="7">
    <source>
        <dbReference type="ARBA" id="ARBA00022723"/>
    </source>
</evidence>
<feature type="binding site" evidence="16">
    <location>
        <position position="219"/>
    </location>
    <ligand>
        <name>substrate</name>
    </ligand>
</feature>
<dbReference type="GO" id="GO:0008703">
    <property type="term" value="F:5-amino-6-(5-phosphoribosylamino)uracil reductase activity"/>
    <property type="evidence" value="ECO:0007669"/>
    <property type="project" value="UniProtKB-EC"/>
</dbReference>
<feature type="binding site" evidence="17">
    <location>
        <position position="62"/>
    </location>
    <ligand>
        <name>Zn(2+)</name>
        <dbReference type="ChEBI" id="CHEBI:29105"/>
        <note>catalytic</note>
    </ligand>
</feature>
<dbReference type="RefSeq" id="WP_246380785.1">
    <property type="nucleotide sequence ID" value="NZ_BAABGK010000105.1"/>
</dbReference>
<evidence type="ECO:0000256" key="2">
    <source>
        <dbReference type="ARBA" id="ARBA00004882"/>
    </source>
</evidence>
<dbReference type="InterPro" id="IPR004794">
    <property type="entry name" value="Eubact_RibD"/>
</dbReference>
<evidence type="ECO:0000256" key="1">
    <source>
        <dbReference type="ARBA" id="ARBA00002151"/>
    </source>
</evidence>
<organism evidence="19 20">
    <name type="scientific">Paeniglutamicibacter cryotolerans</name>
    <dbReference type="NCBI Taxonomy" id="670079"/>
    <lineage>
        <taxon>Bacteria</taxon>
        <taxon>Bacillati</taxon>
        <taxon>Actinomycetota</taxon>
        <taxon>Actinomycetes</taxon>
        <taxon>Micrococcales</taxon>
        <taxon>Micrococcaceae</taxon>
        <taxon>Paeniglutamicibacter</taxon>
    </lineage>
</organism>
<sequence length="372" mass="38625">MSPRSEGIVMPPAGRERAGMNLALQLARRGPRGANPLVGAVIMAPDGTVLATGYHQGAGTPHAEADALNRLGPLTRAEARELSMFVTLEPCNHVGRTGACALAIQEAGIGRVSYAVPDETDRAAGGAAALVAAGILVEEGLLGAEAREMNHRWFAARAAGRPFTTLHIAQTLDGRIAAADGTSQWITGVESRNHSHLTRARAEAIIIGTGTLLADDPKLTARTPEGVDAPRQPRRVVMGYRSIPAGAALRGDGNFAHLPTHDPHEVLAELASTGIDHAMIEGGASIATAFLAADLVDEIWLYQAPMLLGGGRKAVGELGISTLAAARRYRLDESGGDGLIRLGPDMALHLEPLPAAQTTVTGRMPASAPQGA</sequence>
<dbReference type="PROSITE" id="PS51747">
    <property type="entry name" value="CYT_DCMP_DEAMINASES_2"/>
    <property type="match status" value="1"/>
</dbReference>
<keyword evidence="9 14" id="KW-0521">NADP</keyword>
<dbReference type="GO" id="GO:0008835">
    <property type="term" value="F:diaminohydroxyphosphoribosylaminopyrimidine deaminase activity"/>
    <property type="evidence" value="ECO:0007669"/>
    <property type="project" value="UniProtKB-EC"/>
</dbReference>
<dbReference type="EMBL" id="JACHVS010000002">
    <property type="protein sequence ID" value="MBB2996739.1"/>
    <property type="molecule type" value="Genomic_DNA"/>
</dbReference>
<keyword evidence="20" id="KW-1185">Reference proteome</keyword>
<dbReference type="InterPro" id="IPR016193">
    <property type="entry name" value="Cytidine_deaminase-like"/>
</dbReference>
<keyword evidence="6 14" id="KW-0686">Riboflavin biosynthesis</keyword>
<evidence type="ECO:0000256" key="6">
    <source>
        <dbReference type="ARBA" id="ARBA00022619"/>
    </source>
</evidence>
<keyword evidence="14 19" id="KW-0378">Hydrolase</keyword>
<evidence type="ECO:0000256" key="13">
    <source>
        <dbReference type="ARBA" id="ARBA00049886"/>
    </source>
</evidence>
<dbReference type="Gene3D" id="3.40.140.10">
    <property type="entry name" value="Cytidine Deaminase, domain 2"/>
    <property type="match status" value="1"/>
</dbReference>
<evidence type="ECO:0000256" key="14">
    <source>
        <dbReference type="PIRNR" id="PIRNR006769"/>
    </source>
</evidence>
<reference evidence="19 20" key="1">
    <citation type="submission" date="2020-08" db="EMBL/GenBank/DDBJ databases">
        <title>Sequencing the genomes of 1000 actinobacteria strains.</title>
        <authorList>
            <person name="Klenk H.-P."/>
        </authorList>
    </citation>
    <scope>NUCLEOTIDE SEQUENCE [LARGE SCALE GENOMIC DNA]</scope>
    <source>
        <strain evidence="19 20">DSM 22826</strain>
    </source>
</reference>
<feature type="binding site" evidence="16">
    <location>
        <position position="211"/>
    </location>
    <ligand>
        <name>NADP(+)</name>
        <dbReference type="ChEBI" id="CHEBI:58349"/>
    </ligand>
</feature>
<evidence type="ECO:0000256" key="17">
    <source>
        <dbReference type="PIRSR" id="PIRSR006769-3"/>
    </source>
</evidence>
<dbReference type="EC" id="1.1.1.193" evidence="14"/>
<evidence type="ECO:0000256" key="5">
    <source>
        <dbReference type="ARBA" id="ARBA00007417"/>
    </source>
</evidence>
<dbReference type="NCBIfam" id="TIGR00326">
    <property type="entry name" value="eubact_ribD"/>
    <property type="match status" value="1"/>
</dbReference>
<dbReference type="InterPro" id="IPR050765">
    <property type="entry name" value="Riboflavin_Biosynth_HTPR"/>
</dbReference>
<dbReference type="EC" id="3.5.4.26" evidence="14"/>
<dbReference type="PIRSF" id="PIRSF006769">
    <property type="entry name" value="RibD"/>
    <property type="match status" value="1"/>
</dbReference>
<dbReference type="Proteomes" id="UP000523000">
    <property type="component" value="Unassembled WGS sequence"/>
</dbReference>
<dbReference type="SUPFAM" id="SSF53927">
    <property type="entry name" value="Cytidine deaminase-like"/>
    <property type="match status" value="1"/>
</dbReference>
<comment type="pathway">
    <text evidence="3 14">Cofactor biosynthesis; riboflavin biosynthesis; 5-amino-6-(D-ribitylamino)uracil from GTP: step 3/4.</text>
</comment>
<evidence type="ECO:0000256" key="3">
    <source>
        <dbReference type="ARBA" id="ARBA00004910"/>
    </source>
</evidence>
<comment type="catalytic activity">
    <reaction evidence="12 14">
        <text>5-amino-6-(5-phospho-D-ribitylamino)uracil + NADP(+) = 5-amino-6-(5-phospho-D-ribosylamino)uracil + NADPH + H(+)</text>
        <dbReference type="Rhea" id="RHEA:17845"/>
        <dbReference type="ChEBI" id="CHEBI:15378"/>
        <dbReference type="ChEBI" id="CHEBI:57783"/>
        <dbReference type="ChEBI" id="CHEBI:58349"/>
        <dbReference type="ChEBI" id="CHEBI:58421"/>
        <dbReference type="ChEBI" id="CHEBI:58453"/>
        <dbReference type="EC" id="1.1.1.193"/>
    </reaction>
</comment>
<feature type="binding site" evidence="16">
    <location>
        <position position="281"/>
    </location>
    <ligand>
        <name>substrate</name>
    </ligand>
</feature>
<comment type="similarity">
    <text evidence="5 14">In the C-terminal section; belongs to the HTP reductase family.</text>
</comment>
<feature type="domain" description="CMP/dCMP-type deaminase" evidence="18">
    <location>
        <begin position="14"/>
        <end position="138"/>
    </location>
</feature>
<evidence type="ECO:0000256" key="4">
    <source>
        <dbReference type="ARBA" id="ARBA00005259"/>
    </source>
</evidence>
<dbReference type="UniPathway" id="UPA00275">
    <property type="reaction ID" value="UER00401"/>
</dbReference>
<evidence type="ECO:0000256" key="16">
    <source>
        <dbReference type="PIRSR" id="PIRSR006769-2"/>
    </source>
</evidence>
<comment type="caution">
    <text evidence="19">The sequence shown here is derived from an EMBL/GenBank/DDBJ whole genome shotgun (WGS) entry which is preliminary data.</text>
</comment>
<feature type="binding site" evidence="16">
    <location>
        <begin position="283"/>
        <end position="289"/>
    </location>
    <ligand>
        <name>NADP(+)</name>
        <dbReference type="ChEBI" id="CHEBI:58349"/>
    </ligand>
</feature>
<keyword evidence="8 14" id="KW-0862">Zinc</keyword>
<comment type="catalytic activity">
    <reaction evidence="13 14">
        <text>2,5-diamino-6-hydroxy-4-(5-phosphoribosylamino)-pyrimidine + H2O + H(+) = 5-amino-6-(5-phospho-D-ribosylamino)uracil + NH4(+)</text>
        <dbReference type="Rhea" id="RHEA:21868"/>
        <dbReference type="ChEBI" id="CHEBI:15377"/>
        <dbReference type="ChEBI" id="CHEBI:15378"/>
        <dbReference type="ChEBI" id="CHEBI:28938"/>
        <dbReference type="ChEBI" id="CHEBI:58453"/>
        <dbReference type="ChEBI" id="CHEBI:58614"/>
        <dbReference type="EC" id="3.5.4.26"/>
    </reaction>
</comment>
<dbReference type="Pfam" id="PF01872">
    <property type="entry name" value="RibD_C"/>
    <property type="match status" value="1"/>
</dbReference>
<evidence type="ECO:0000256" key="10">
    <source>
        <dbReference type="ARBA" id="ARBA00023002"/>
    </source>
</evidence>
<evidence type="ECO:0000256" key="9">
    <source>
        <dbReference type="ARBA" id="ARBA00022857"/>
    </source>
</evidence>
<keyword evidence="11" id="KW-0511">Multifunctional enzyme</keyword>
<evidence type="ECO:0000313" key="20">
    <source>
        <dbReference type="Proteomes" id="UP000523000"/>
    </source>
</evidence>
<evidence type="ECO:0000313" key="19">
    <source>
        <dbReference type="EMBL" id="MBB2996739.1"/>
    </source>
</evidence>
<accession>A0A839QKK6</accession>
<dbReference type="PROSITE" id="PS00903">
    <property type="entry name" value="CYT_DCMP_DEAMINASES_1"/>
    <property type="match status" value="1"/>
</dbReference>
<protein>
    <recommendedName>
        <fullName evidence="14">Riboflavin biosynthesis protein RibD</fullName>
    </recommendedName>
    <domain>
        <recommendedName>
            <fullName evidence="14">Diaminohydroxyphosphoribosylaminopyrimidine deaminase</fullName>
            <shortName evidence="14">DRAP deaminase</shortName>
            <ecNumber evidence="14">3.5.4.26</ecNumber>
        </recommendedName>
        <alternativeName>
            <fullName evidence="14">Riboflavin-specific deaminase</fullName>
        </alternativeName>
    </domain>
    <domain>
        <recommendedName>
            <fullName evidence="14">5-amino-6-(5-phosphoribosylamino)uracil reductase</fullName>
            <ecNumber evidence="14">1.1.1.193</ecNumber>
        </recommendedName>
        <alternativeName>
            <fullName evidence="14">HTP reductase</fullName>
        </alternativeName>
    </domain>
</protein>
<dbReference type="InterPro" id="IPR016192">
    <property type="entry name" value="APOBEC/CMP_deaminase_Zn-bd"/>
</dbReference>
<keyword evidence="10 14" id="KW-0560">Oxidoreductase</keyword>
<dbReference type="SUPFAM" id="SSF53597">
    <property type="entry name" value="Dihydrofolate reductase-like"/>
    <property type="match status" value="1"/>
</dbReference>
<evidence type="ECO:0000259" key="18">
    <source>
        <dbReference type="PROSITE" id="PS51747"/>
    </source>
</evidence>
<dbReference type="Gene3D" id="3.40.430.10">
    <property type="entry name" value="Dihydrofolate Reductase, subunit A"/>
    <property type="match status" value="2"/>
</dbReference>
<feature type="binding site" evidence="16">
    <location>
        <position position="183"/>
    </location>
    <ligand>
        <name>substrate</name>
    </ligand>
</feature>
<dbReference type="InterPro" id="IPR024072">
    <property type="entry name" value="DHFR-like_dom_sf"/>
</dbReference>
<dbReference type="GO" id="GO:0009231">
    <property type="term" value="P:riboflavin biosynthetic process"/>
    <property type="evidence" value="ECO:0007669"/>
    <property type="project" value="UniProtKB-UniPathway"/>
</dbReference>
<dbReference type="PANTHER" id="PTHR38011">
    <property type="entry name" value="DIHYDROFOLATE REDUCTASE FAMILY PROTEIN (AFU_ORTHOLOGUE AFUA_8G06820)"/>
    <property type="match status" value="1"/>
</dbReference>
<comment type="similarity">
    <text evidence="4 14">In the N-terminal section; belongs to the cytidine and deoxycytidylate deaminase family.</text>
</comment>
<dbReference type="InterPro" id="IPR002734">
    <property type="entry name" value="RibDG_C"/>
</dbReference>
<name>A0A839QKK6_9MICC</name>
<feature type="binding site" evidence="16">
    <location>
        <position position="199"/>
    </location>
    <ligand>
        <name>NADP(+)</name>
        <dbReference type="ChEBI" id="CHEBI:58349"/>
    </ligand>
</feature>
<dbReference type="InterPro" id="IPR002125">
    <property type="entry name" value="CMP_dCMP_dom"/>
</dbReference>
<comment type="function">
    <text evidence="1 14">Converts 2,5-diamino-6-(ribosylamino)-4(3h)-pyrimidinone 5'-phosphate into 5-amino-6-(ribosylamino)-2,4(1h,3h)-pyrimidinedione 5'-phosphate.</text>
</comment>